<proteinExistence type="predicted"/>
<evidence type="ECO:0000313" key="3">
    <source>
        <dbReference type="Proteomes" id="UP000199448"/>
    </source>
</evidence>
<organism evidence="2 3">
    <name type="scientific">Salinimicrobium catena</name>
    <dbReference type="NCBI Taxonomy" id="390640"/>
    <lineage>
        <taxon>Bacteria</taxon>
        <taxon>Pseudomonadati</taxon>
        <taxon>Bacteroidota</taxon>
        <taxon>Flavobacteriia</taxon>
        <taxon>Flavobacteriales</taxon>
        <taxon>Flavobacteriaceae</taxon>
        <taxon>Salinimicrobium</taxon>
    </lineage>
</organism>
<name>A0A1H5LG49_9FLAO</name>
<keyword evidence="3" id="KW-1185">Reference proteome</keyword>
<dbReference type="Proteomes" id="UP000199448">
    <property type="component" value="Unassembled WGS sequence"/>
</dbReference>
<keyword evidence="1" id="KW-0732">Signal</keyword>
<reference evidence="2 3" key="1">
    <citation type="submission" date="2016-10" db="EMBL/GenBank/DDBJ databases">
        <authorList>
            <person name="de Groot N.N."/>
        </authorList>
    </citation>
    <scope>NUCLEOTIDE SEQUENCE [LARGE SCALE GENOMIC DNA]</scope>
    <source>
        <strain evidence="2 3">DSM 23553</strain>
    </source>
</reference>
<feature type="chain" id="PRO_5011622274" evidence="1">
    <location>
        <begin position="20"/>
        <end position="167"/>
    </location>
</feature>
<dbReference type="EMBL" id="FNUG01000002">
    <property type="protein sequence ID" value="SEE76042.1"/>
    <property type="molecule type" value="Genomic_DNA"/>
</dbReference>
<sequence length="167" mass="19004">MKYLPVIIAFLLFSATGSAQEFEIPAAISVGETADFGLERRTVPSLSLLAPAIPSQNLTLTEVNFSKEVKREVNLVAVMERERYEKESRYIELESPMPNLSRSEQGMIEVTNDFRIHDRSSNYDIYTGKKKIPAYEDIQVPLFSSPLHSRGRVRGFVSPNNYNPYLR</sequence>
<feature type="signal peptide" evidence="1">
    <location>
        <begin position="1"/>
        <end position="19"/>
    </location>
</feature>
<dbReference type="OrthoDB" id="1440840at2"/>
<protein>
    <submittedName>
        <fullName evidence="2">Uncharacterized protein</fullName>
    </submittedName>
</protein>
<evidence type="ECO:0000256" key="1">
    <source>
        <dbReference type="SAM" id="SignalP"/>
    </source>
</evidence>
<gene>
    <name evidence="2" type="ORF">SAMN04488034_102276</name>
</gene>
<dbReference type="RefSeq" id="WP_093112607.1">
    <property type="nucleotide sequence ID" value="NZ_FNGG01000002.1"/>
</dbReference>
<dbReference type="AlphaFoldDB" id="A0A1H5LG49"/>
<evidence type="ECO:0000313" key="2">
    <source>
        <dbReference type="EMBL" id="SEE76042.1"/>
    </source>
</evidence>
<accession>A0A1H5LG49</accession>